<accession>A0A370WZ87</accession>
<evidence type="ECO:0000313" key="2">
    <source>
        <dbReference type="EMBL" id="RDS81478.1"/>
    </source>
</evidence>
<dbReference type="EMBL" id="QRBF01000007">
    <property type="protein sequence ID" value="RDS81478.1"/>
    <property type="molecule type" value="Genomic_DNA"/>
</dbReference>
<feature type="signal peptide" evidence="1">
    <location>
        <begin position="1"/>
        <end position="22"/>
    </location>
</feature>
<feature type="chain" id="PRO_5016860066" description="DUF4398 domain-containing protein" evidence="1">
    <location>
        <begin position="23"/>
        <end position="95"/>
    </location>
</feature>
<evidence type="ECO:0000313" key="3">
    <source>
        <dbReference type="Proteomes" id="UP000255334"/>
    </source>
</evidence>
<proteinExistence type="predicted"/>
<keyword evidence="1" id="KW-0732">Signal</keyword>
<evidence type="ECO:0000256" key="1">
    <source>
        <dbReference type="SAM" id="SignalP"/>
    </source>
</evidence>
<gene>
    <name evidence="2" type="ORF">DWU99_17585</name>
</gene>
<dbReference type="RefSeq" id="WP_115479383.1">
    <property type="nucleotide sequence ID" value="NZ_QRBF01000007.1"/>
</dbReference>
<reference evidence="2 3" key="1">
    <citation type="submission" date="2018-07" db="EMBL/GenBank/DDBJ databases">
        <title>Dyella monticola sp. nov. and Dyella psychrodurans sp. nov. isolated from monsoon evergreen broad-leaved forest soil of Dinghu Mountain, China.</title>
        <authorList>
            <person name="Gao Z."/>
            <person name="Qiu L."/>
        </authorList>
    </citation>
    <scope>NUCLEOTIDE SEQUENCE [LARGE SCALE GENOMIC DNA]</scope>
    <source>
        <strain evidence="2 3">4MSK11</strain>
    </source>
</reference>
<evidence type="ECO:0008006" key="4">
    <source>
        <dbReference type="Google" id="ProtNLM"/>
    </source>
</evidence>
<keyword evidence="3" id="KW-1185">Reference proteome</keyword>
<organism evidence="2 3">
    <name type="scientific">Dyella psychrodurans</name>
    <dbReference type="NCBI Taxonomy" id="1927960"/>
    <lineage>
        <taxon>Bacteria</taxon>
        <taxon>Pseudomonadati</taxon>
        <taxon>Pseudomonadota</taxon>
        <taxon>Gammaproteobacteria</taxon>
        <taxon>Lysobacterales</taxon>
        <taxon>Rhodanobacteraceae</taxon>
        <taxon>Dyella</taxon>
    </lineage>
</organism>
<comment type="caution">
    <text evidence="2">The sequence shown here is derived from an EMBL/GenBank/DDBJ whole genome shotgun (WGS) entry which is preliminary data.</text>
</comment>
<name>A0A370WZ87_9GAMM</name>
<dbReference type="Proteomes" id="UP000255334">
    <property type="component" value="Unassembled WGS sequence"/>
</dbReference>
<dbReference type="AlphaFoldDB" id="A0A370WZ87"/>
<protein>
    <recommendedName>
        <fullName evidence="4">DUF4398 domain-containing protein</fullName>
    </recommendedName>
</protein>
<sequence>MKRFASAALLAGLTLVATAAMAQQQPVRDVSGRHHPNLARAQHQVDEAYRSVVAAQQANEFDLGGHAQRAKELLDQANIELKKAAEVSNEDHEHH</sequence>
<dbReference type="OrthoDB" id="123338at2"/>